<dbReference type="PANTHER" id="PTHR21666">
    <property type="entry name" value="PEPTIDASE-RELATED"/>
    <property type="match status" value="1"/>
</dbReference>
<dbReference type="SUPFAM" id="SSF51261">
    <property type="entry name" value="Duplicated hybrid motif"/>
    <property type="match status" value="1"/>
</dbReference>
<organism evidence="4 5">
    <name type="scientific">Metabacillus malikii</name>
    <dbReference type="NCBI Taxonomy" id="1504265"/>
    <lineage>
        <taxon>Bacteria</taxon>
        <taxon>Bacillati</taxon>
        <taxon>Bacillota</taxon>
        <taxon>Bacilli</taxon>
        <taxon>Bacillales</taxon>
        <taxon>Bacillaceae</taxon>
        <taxon>Metabacillus</taxon>
    </lineage>
</organism>
<dbReference type="Pfam" id="PF01551">
    <property type="entry name" value="Peptidase_M23"/>
    <property type="match status" value="1"/>
</dbReference>
<dbReference type="CDD" id="cd12797">
    <property type="entry name" value="M23_peptidase"/>
    <property type="match status" value="1"/>
</dbReference>
<keyword evidence="1 2" id="KW-0732">Signal</keyword>
<evidence type="ECO:0000259" key="3">
    <source>
        <dbReference type="Pfam" id="PF01551"/>
    </source>
</evidence>
<evidence type="ECO:0000313" key="5">
    <source>
        <dbReference type="Proteomes" id="UP001234495"/>
    </source>
</evidence>
<evidence type="ECO:0000256" key="1">
    <source>
        <dbReference type="ARBA" id="ARBA00022729"/>
    </source>
</evidence>
<keyword evidence="4" id="KW-0378">Hydrolase</keyword>
<feature type="signal peptide" evidence="2">
    <location>
        <begin position="1"/>
        <end position="19"/>
    </location>
</feature>
<accession>A0ABT9ZBS4</accession>
<dbReference type="GO" id="GO:0016787">
    <property type="term" value="F:hydrolase activity"/>
    <property type="evidence" value="ECO:0007669"/>
    <property type="project" value="UniProtKB-KW"/>
</dbReference>
<dbReference type="InterPro" id="IPR011055">
    <property type="entry name" value="Dup_hybrid_motif"/>
</dbReference>
<comment type="caution">
    <text evidence="4">The sequence shown here is derived from an EMBL/GenBank/DDBJ whole genome shotgun (WGS) entry which is preliminary data.</text>
</comment>
<dbReference type="Proteomes" id="UP001234495">
    <property type="component" value="Unassembled WGS sequence"/>
</dbReference>
<gene>
    <name evidence="4" type="ORF">J2S19_000971</name>
</gene>
<dbReference type="PANTHER" id="PTHR21666:SF289">
    <property type="entry name" value="L-ALA--D-GLU ENDOPEPTIDASE"/>
    <property type="match status" value="1"/>
</dbReference>
<keyword evidence="5" id="KW-1185">Reference proteome</keyword>
<evidence type="ECO:0000313" key="4">
    <source>
        <dbReference type="EMBL" id="MDQ0229719.1"/>
    </source>
</evidence>
<dbReference type="Gene3D" id="2.70.70.10">
    <property type="entry name" value="Glucose Permease (Domain IIA)"/>
    <property type="match status" value="1"/>
</dbReference>
<reference evidence="4 5" key="1">
    <citation type="submission" date="2023-07" db="EMBL/GenBank/DDBJ databases">
        <title>Genomic Encyclopedia of Type Strains, Phase IV (KMG-IV): sequencing the most valuable type-strain genomes for metagenomic binning, comparative biology and taxonomic classification.</title>
        <authorList>
            <person name="Goeker M."/>
        </authorList>
    </citation>
    <scope>NUCLEOTIDE SEQUENCE [LARGE SCALE GENOMIC DNA]</scope>
    <source>
        <strain evidence="4 5">DSM 29005</strain>
    </source>
</reference>
<dbReference type="InterPro" id="IPR050570">
    <property type="entry name" value="Cell_wall_metabolism_enzyme"/>
</dbReference>
<name>A0ABT9ZBS4_9BACI</name>
<feature type="chain" id="PRO_5045723885" evidence="2">
    <location>
        <begin position="20"/>
        <end position="331"/>
    </location>
</feature>
<proteinExistence type="predicted"/>
<evidence type="ECO:0000256" key="2">
    <source>
        <dbReference type="SAM" id="SignalP"/>
    </source>
</evidence>
<protein>
    <submittedName>
        <fullName evidence="4">Murein DD-endopeptidase MepM/ murein hydrolase activator NlpD</fullName>
    </submittedName>
</protein>
<feature type="domain" description="M23ase beta-sheet core" evidence="3">
    <location>
        <begin position="209"/>
        <end position="307"/>
    </location>
</feature>
<sequence length="331" mass="37952">MRKKIICFTVWFMMVNCFIAQSTAYSAEPNKNEEYDKLMSLYKKVETITTIPWYVFAAVDQYERNVRHSRRDIPKANGLIEIYIKPEVWSGPINPNINDTDPRTIGLFGGIGQDGNGDQKADPNNDEDVLYTFANYLQKYGTNIDNIRIGLWNYYKRDKAVGLILGHMKLYKKYGTLDLDKHAFPIPRGYNFTYHNTWGDARGWGGRRIHEGTDIFANYGVPVRSTCYGVVEMKGWNRYGGWRVGIRDIDNTYHYFAHLNGFADGLKTGQVVEPGQLIGSVGSSGYGPPGTSGKFPPHLHYGLYKDNGRTEWSFDPYPHLKAWERAERKKK</sequence>
<dbReference type="InterPro" id="IPR016047">
    <property type="entry name" value="M23ase_b-sheet_dom"/>
</dbReference>
<dbReference type="EMBL" id="JAUSUD010000003">
    <property type="protein sequence ID" value="MDQ0229719.1"/>
    <property type="molecule type" value="Genomic_DNA"/>
</dbReference>